<organism evidence="2 3">
    <name type="scientific">Gloeothece citriformis (strain PCC 7424)</name>
    <name type="common">Cyanothece sp. (strain PCC 7424)</name>
    <dbReference type="NCBI Taxonomy" id="65393"/>
    <lineage>
        <taxon>Bacteria</taxon>
        <taxon>Bacillati</taxon>
        <taxon>Cyanobacteriota</taxon>
        <taxon>Cyanophyceae</taxon>
        <taxon>Oscillatoriophycideae</taxon>
        <taxon>Chroococcales</taxon>
        <taxon>Aphanothecaceae</taxon>
        <taxon>Gloeothece</taxon>
        <taxon>Gloeothece citriformis</taxon>
    </lineage>
</organism>
<dbReference type="HOGENOM" id="CLU_049157_0_0_3"/>
<dbReference type="InterPro" id="IPR023816">
    <property type="entry name" value="CRISPR-assoc_CYA0889"/>
</dbReference>
<dbReference type="EMBL" id="CP001292">
    <property type="protein sequence ID" value="ACK73894.1"/>
    <property type="molecule type" value="Genomic_DNA"/>
</dbReference>
<dbReference type="OrthoDB" id="503572at2"/>
<proteinExistence type="predicted"/>
<geneLocation type="plasmid" evidence="2 3">
    <name>pP742401</name>
</geneLocation>
<dbReference type="Proteomes" id="UP000002384">
    <property type="component" value="Plasmid pP742401"/>
</dbReference>
<dbReference type="NCBIfam" id="TIGR03985">
    <property type="entry name" value="TIGR03985 family CRISPR-associated protein"/>
    <property type="match status" value="1"/>
</dbReference>
<name>B7KM72_GLOC7</name>
<dbReference type="Pfam" id="PF13280">
    <property type="entry name" value="WYL"/>
    <property type="match status" value="1"/>
</dbReference>
<protein>
    <recommendedName>
        <fullName evidence="1">WYL domain-containing protein</fullName>
    </recommendedName>
</protein>
<dbReference type="RefSeq" id="WP_012599791.1">
    <property type="nucleotide sequence ID" value="NC_011738.1"/>
</dbReference>
<dbReference type="eggNOG" id="ENOG502Z929">
    <property type="taxonomic scope" value="Bacteria"/>
</dbReference>
<keyword evidence="3" id="KW-1185">Reference proteome</keyword>
<keyword evidence="2" id="KW-0614">Plasmid</keyword>
<gene>
    <name evidence="2" type="ordered locus">PCC7424_5836</name>
</gene>
<dbReference type="KEGG" id="cyc:PCC7424_5836"/>
<reference evidence="3" key="1">
    <citation type="journal article" date="2011" name="MBio">
        <title>Novel metabolic attributes of the genus Cyanothece, comprising a group of unicellular nitrogen-fixing Cyanobacteria.</title>
        <authorList>
            <person name="Bandyopadhyay A."/>
            <person name="Elvitigala T."/>
            <person name="Welsh E."/>
            <person name="Stockel J."/>
            <person name="Liberton M."/>
            <person name="Min H."/>
            <person name="Sherman L.A."/>
            <person name="Pakrasi H.B."/>
        </authorList>
    </citation>
    <scope>NUCLEOTIDE SEQUENCE [LARGE SCALE GENOMIC DNA]</scope>
    <source>
        <strain evidence="3">PCC 7424</strain>
        <plasmid evidence="3">pP742401</plasmid>
    </source>
</reference>
<evidence type="ECO:0000313" key="3">
    <source>
        <dbReference type="Proteomes" id="UP000002384"/>
    </source>
</evidence>
<evidence type="ECO:0000259" key="1">
    <source>
        <dbReference type="Pfam" id="PF13280"/>
    </source>
</evidence>
<dbReference type="InterPro" id="IPR026881">
    <property type="entry name" value="WYL_dom"/>
</dbReference>
<feature type="domain" description="WYL" evidence="1">
    <location>
        <begin position="243"/>
        <end position="302"/>
    </location>
</feature>
<evidence type="ECO:0000313" key="2">
    <source>
        <dbReference type="EMBL" id="ACK73894.1"/>
    </source>
</evidence>
<sequence>MSMFAPSLGLFEKLVPELLKIKTRQNNLQKNHKREYYLSLLKTATIRWIIIRSLYDEESQYWFNNSSNPFKCIDWFQTFQKKSPKFSQLVTDYWLFDEYTDLIKQSFLTSLQKRYHLSSDQIEQFLTACPFQIDEKTLRNNFTALSLQKDQLIEKPERGHYQKISRNQLNSILENLKNSVELDLTFMTEDVASIVELLITKLQGKQRLFIHHNYVVPEGQREMVADKADFLKEIWKKQPTPPLEITYYSASLNKKDNYIVYPVCLYYYQRAYYLCAYGQAPENFKRHEQWYNYRLERILDLTEISWQGDKLPLTKDQIINDEKSYNPDYIQEQLKKAYGFDFYQPIDQMLLKFEPDFARRYINNSFRHQTFEKIEDIEEIISFIKQAKTAIQEQLIAKVKNFPHYDYYILSYRKNDNNVIMRLRSWSPNVEVLLPTELRQQIREDFLLTWQYYQDDVL</sequence>
<dbReference type="AlphaFoldDB" id="B7KM72"/>
<accession>B7KM72</accession>